<dbReference type="PANTHER" id="PTHR30061:SF50">
    <property type="entry name" value="MALTOSE_MALTODEXTRIN-BINDING PERIPLASMIC PROTEIN"/>
    <property type="match status" value="1"/>
</dbReference>
<gene>
    <name evidence="4" type="ORF">GCM10008956_20730</name>
</gene>
<accession>A0A8H9GV81</accession>
<dbReference type="GO" id="GO:0055052">
    <property type="term" value="C:ATP-binding cassette (ABC) transporter complex, substrate-binding subunit-containing"/>
    <property type="evidence" value="ECO:0007669"/>
    <property type="project" value="TreeGrafter"/>
</dbReference>
<dbReference type="Pfam" id="PF13416">
    <property type="entry name" value="SBP_bac_8"/>
    <property type="match status" value="1"/>
</dbReference>
<keyword evidence="5" id="KW-1185">Reference proteome</keyword>
<evidence type="ECO:0000313" key="5">
    <source>
        <dbReference type="Proteomes" id="UP000600547"/>
    </source>
</evidence>
<keyword evidence="3" id="KW-0732">Signal</keyword>
<dbReference type="PANTHER" id="PTHR30061">
    <property type="entry name" value="MALTOSE-BINDING PERIPLASMIC PROTEIN"/>
    <property type="match status" value="1"/>
</dbReference>
<dbReference type="GO" id="GO:1901982">
    <property type="term" value="F:maltose binding"/>
    <property type="evidence" value="ECO:0007669"/>
    <property type="project" value="TreeGrafter"/>
</dbReference>
<dbReference type="GO" id="GO:0015768">
    <property type="term" value="P:maltose transport"/>
    <property type="evidence" value="ECO:0007669"/>
    <property type="project" value="TreeGrafter"/>
</dbReference>
<sequence length="339" mass="34818">MLLGQAQGVTLTVWTHYVGQDLAWVRAQSAGYARATGVQVRVTSVAFGDLIERWEGARARPDVVVGVPDHWLPGLAAQTAPLAGDDLGDPAGVAALTVDGVVRARPLMADAVALVVNRALVPDGLSSWSDLERAAAAGGPGVALGPHDPYLQAGLFRAFGVNLLAPAPDAAAVSRAGCALRRVGGPGASLNEAQALATFGQGRLGAFLTGPWNHLPLVTSGVTYSVQPLPAPPGAPQSWQPIVGYQGVAVDARTSAPREAEALARHLTRPDAQLALYRAGGRLPAHPAAQEQLRAQGDPWGFIQAVRAGQPEAASGNDSSAWDRAQATLDGALAASPCP</sequence>
<dbReference type="GO" id="GO:0042956">
    <property type="term" value="P:maltodextrin transmembrane transport"/>
    <property type="evidence" value="ECO:0007669"/>
    <property type="project" value="TreeGrafter"/>
</dbReference>
<comment type="caution">
    <text evidence="4">The sequence shown here is derived from an EMBL/GenBank/DDBJ whole genome shotgun (WGS) entry which is preliminary data.</text>
</comment>
<dbReference type="AlphaFoldDB" id="A0A8H9GV81"/>
<evidence type="ECO:0000313" key="4">
    <source>
        <dbReference type="EMBL" id="GGM44345.1"/>
    </source>
</evidence>
<keyword evidence="2" id="KW-0813">Transport</keyword>
<name>A0A8H9GV81_9DEIO</name>
<dbReference type="InterPro" id="IPR006059">
    <property type="entry name" value="SBP"/>
</dbReference>
<comment type="similarity">
    <text evidence="1">Belongs to the bacterial solute-binding protein 1 family.</text>
</comment>
<evidence type="ECO:0000256" key="3">
    <source>
        <dbReference type="ARBA" id="ARBA00022729"/>
    </source>
</evidence>
<organism evidence="4 5">
    <name type="scientific">Deinococcus arenae</name>
    <dbReference type="NCBI Taxonomy" id="1452751"/>
    <lineage>
        <taxon>Bacteria</taxon>
        <taxon>Thermotogati</taxon>
        <taxon>Deinococcota</taxon>
        <taxon>Deinococci</taxon>
        <taxon>Deinococcales</taxon>
        <taxon>Deinococcaceae</taxon>
        <taxon>Deinococcus</taxon>
    </lineage>
</organism>
<reference evidence="5" key="1">
    <citation type="journal article" date="2019" name="Int. J. Syst. Evol. Microbiol.">
        <title>The Global Catalogue of Microorganisms (GCM) 10K type strain sequencing project: providing services to taxonomists for standard genome sequencing and annotation.</title>
        <authorList>
            <consortium name="The Broad Institute Genomics Platform"/>
            <consortium name="The Broad Institute Genome Sequencing Center for Infectious Disease"/>
            <person name="Wu L."/>
            <person name="Ma J."/>
        </authorList>
    </citation>
    <scope>NUCLEOTIDE SEQUENCE [LARGE SCALE GENOMIC DNA]</scope>
    <source>
        <strain evidence="5">JCM 31047</strain>
    </source>
</reference>
<dbReference type="EMBL" id="BMQG01000006">
    <property type="protein sequence ID" value="GGM44345.1"/>
    <property type="molecule type" value="Genomic_DNA"/>
</dbReference>
<evidence type="ECO:0000256" key="2">
    <source>
        <dbReference type="ARBA" id="ARBA00022448"/>
    </source>
</evidence>
<dbReference type="Proteomes" id="UP000600547">
    <property type="component" value="Unassembled WGS sequence"/>
</dbReference>
<evidence type="ECO:0000256" key="1">
    <source>
        <dbReference type="ARBA" id="ARBA00008520"/>
    </source>
</evidence>
<dbReference type="SUPFAM" id="SSF53850">
    <property type="entry name" value="Periplasmic binding protein-like II"/>
    <property type="match status" value="1"/>
</dbReference>
<dbReference type="Gene3D" id="3.40.190.10">
    <property type="entry name" value="Periplasmic binding protein-like II"/>
    <property type="match status" value="2"/>
</dbReference>
<proteinExistence type="inferred from homology"/>
<protein>
    <submittedName>
        <fullName evidence="4">Maltose ABC transporter substrate-binding protein</fullName>
    </submittedName>
</protein>